<reference evidence="2 3" key="1">
    <citation type="submission" date="2015-03" db="EMBL/GenBank/DDBJ databases">
        <authorList>
            <person name="Murphy D."/>
        </authorList>
    </citation>
    <scope>NUCLEOTIDE SEQUENCE [LARGE SCALE GENOMIC DNA]</scope>
    <source>
        <strain evidence="2 3">KMM 520</strain>
    </source>
</reference>
<proteinExistence type="predicted"/>
<gene>
    <name evidence="2" type="ORF">PTRA_a0466</name>
</gene>
<dbReference type="RefSeq" id="WP_058372506.1">
    <property type="nucleotide sequence ID" value="NZ_CP011034.1"/>
</dbReference>
<feature type="chain" id="PRO_5006832832" evidence="1">
    <location>
        <begin position="26"/>
        <end position="248"/>
    </location>
</feature>
<protein>
    <submittedName>
        <fullName evidence="2">Uncharacterized protein</fullName>
    </submittedName>
</protein>
<organism evidence="2">
    <name type="scientific">Pseudoalteromonas translucida KMM 520</name>
    <dbReference type="NCBI Taxonomy" id="1315283"/>
    <lineage>
        <taxon>Bacteria</taxon>
        <taxon>Pseudomonadati</taxon>
        <taxon>Pseudomonadota</taxon>
        <taxon>Gammaproteobacteria</taxon>
        <taxon>Alteromonadales</taxon>
        <taxon>Pseudoalteromonadaceae</taxon>
        <taxon>Pseudoalteromonas</taxon>
    </lineage>
</organism>
<dbReference type="AlphaFoldDB" id="A0A0U2V0Z4"/>
<name>A0A0U2V0Z4_9GAMM</name>
<evidence type="ECO:0000256" key="1">
    <source>
        <dbReference type="SAM" id="SignalP"/>
    </source>
</evidence>
<dbReference type="OrthoDB" id="6400417at2"/>
<evidence type="ECO:0000313" key="2">
    <source>
        <dbReference type="EMBL" id="ALS31821.1"/>
    </source>
</evidence>
<dbReference type="Proteomes" id="UP000065261">
    <property type="component" value="Chromosome I"/>
</dbReference>
<dbReference type="KEGG" id="ptn:PTRA_a0466"/>
<feature type="signal peptide" evidence="1">
    <location>
        <begin position="1"/>
        <end position="25"/>
    </location>
</feature>
<dbReference type="PATRIC" id="fig|1315283.4.peg.416"/>
<evidence type="ECO:0000313" key="3">
    <source>
        <dbReference type="Proteomes" id="UP000065261"/>
    </source>
</evidence>
<dbReference type="EMBL" id="CP011034">
    <property type="protein sequence ID" value="ALS31821.1"/>
    <property type="molecule type" value="Genomic_DNA"/>
</dbReference>
<keyword evidence="1" id="KW-0732">Signal</keyword>
<accession>A0A0U2V0Z4</accession>
<sequence>MFKKVITVALFASALAACKSTPPPADVPLTNLPAVSYKLPLNQPIDISFNTYDKCESYGDKGCTKYGSIKLGNEAGNVIVEKRTHNGAIGSGAVYTINETTERTSDSNIVTYQPAKMSSYQQGLILPFPVPSMDIVDYLSNTQFKTKFEIDSEYPSQSVKANFDRLMNKVRKNFRIYGSNSKLALDDYYMLDVEGAKVVMLVESFPYRNGSKVVVNAVVQTQKSNNNVIDVASIIKSVEAKIAKVINS</sequence>
<dbReference type="PROSITE" id="PS51257">
    <property type="entry name" value="PROKAR_LIPOPROTEIN"/>
    <property type="match status" value="1"/>
</dbReference>